<keyword evidence="1" id="KW-0812">Transmembrane</keyword>
<evidence type="ECO:0000256" key="1">
    <source>
        <dbReference type="SAM" id="Phobius"/>
    </source>
</evidence>
<dbReference type="InterPro" id="IPR035892">
    <property type="entry name" value="C2_domain_sf"/>
</dbReference>
<evidence type="ECO:0008006" key="3">
    <source>
        <dbReference type="Google" id="ProtNLM"/>
    </source>
</evidence>
<organism evidence="2">
    <name type="scientific">Aureoumbra lagunensis</name>
    <dbReference type="NCBI Taxonomy" id="44058"/>
    <lineage>
        <taxon>Eukaryota</taxon>
        <taxon>Sar</taxon>
        <taxon>Stramenopiles</taxon>
        <taxon>Ochrophyta</taxon>
        <taxon>Pelagophyceae</taxon>
        <taxon>Pelagomonadales</taxon>
        <taxon>Aureoumbra</taxon>
    </lineage>
</organism>
<keyword evidence="1" id="KW-1133">Transmembrane helix</keyword>
<dbReference type="EMBL" id="HBIJ01023018">
    <property type="protein sequence ID" value="CAE0374309.1"/>
    <property type="molecule type" value="Transcribed_RNA"/>
</dbReference>
<reference evidence="2" key="1">
    <citation type="submission" date="2021-01" db="EMBL/GenBank/DDBJ databases">
        <authorList>
            <person name="Corre E."/>
            <person name="Pelletier E."/>
            <person name="Niang G."/>
            <person name="Scheremetjew M."/>
            <person name="Finn R."/>
            <person name="Kale V."/>
            <person name="Holt S."/>
            <person name="Cochrane G."/>
            <person name="Meng A."/>
            <person name="Brown T."/>
            <person name="Cohen L."/>
        </authorList>
    </citation>
    <scope>NUCLEOTIDE SEQUENCE</scope>
    <source>
        <strain evidence="2">CCMP1510</strain>
    </source>
</reference>
<dbReference type="SUPFAM" id="SSF49562">
    <property type="entry name" value="C2 domain (Calcium/lipid-binding domain, CaLB)"/>
    <property type="match status" value="1"/>
</dbReference>
<gene>
    <name evidence="2" type="ORF">ALAG00032_LOCUS15112</name>
</gene>
<accession>A0A7S3K6J2</accession>
<feature type="transmembrane region" description="Helical" evidence="1">
    <location>
        <begin position="6"/>
        <end position="27"/>
    </location>
</feature>
<keyword evidence="1" id="KW-0472">Membrane</keyword>
<sequence>MLDLLYTTYVLGVGGVMGFLFFGPYFARRPRDADTDIVPENVLLMNNETGQVVAVRPLSVGTIDLRPRLVCQIHYAENLLNKAWTTKQSVRAEILLSDSNVLNLAKISTKTIYDGGIHPHWADTRGILTIILPSSQIDLSRLKLKIRIYCVNSLTIDALIAETDIGSLSACIHGNPIDLQLMPKGNVVLSLYIQNVNTLPLRPSADSISTTVVTPAGTTAALPTMTTISHQQEGSLPVAIARPL</sequence>
<name>A0A7S3K6J2_9STRA</name>
<evidence type="ECO:0000313" key="2">
    <source>
        <dbReference type="EMBL" id="CAE0374309.1"/>
    </source>
</evidence>
<proteinExistence type="predicted"/>
<dbReference type="AlphaFoldDB" id="A0A7S3K6J2"/>
<protein>
    <recommendedName>
        <fullName evidence="3">C2 domain-containing protein</fullName>
    </recommendedName>
</protein>